<proteinExistence type="inferred from homology"/>
<evidence type="ECO:0000256" key="10">
    <source>
        <dbReference type="ARBA" id="ARBA00022917"/>
    </source>
</evidence>
<dbReference type="NCBIfam" id="TIGR00344">
    <property type="entry name" value="alaS"/>
    <property type="match status" value="1"/>
</dbReference>
<dbReference type="InterPro" id="IPR009000">
    <property type="entry name" value="Transl_B-barrel_sf"/>
</dbReference>
<gene>
    <name evidence="14 17" type="primary">alaS</name>
    <name evidence="17" type="ORF">KHX14_07980</name>
</gene>
<evidence type="ECO:0000256" key="7">
    <source>
        <dbReference type="ARBA" id="ARBA00022833"/>
    </source>
</evidence>
<comment type="catalytic activity">
    <reaction evidence="13 14">
        <text>tRNA(Ala) + L-alanine + ATP = L-alanyl-tRNA(Ala) + AMP + diphosphate</text>
        <dbReference type="Rhea" id="RHEA:12540"/>
        <dbReference type="Rhea" id="RHEA-COMP:9657"/>
        <dbReference type="Rhea" id="RHEA-COMP:9923"/>
        <dbReference type="ChEBI" id="CHEBI:30616"/>
        <dbReference type="ChEBI" id="CHEBI:33019"/>
        <dbReference type="ChEBI" id="CHEBI:57972"/>
        <dbReference type="ChEBI" id="CHEBI:78442"/>
        <dbReference type="ChEBI" id="CHEBI:78497"/>
        <dbReference type="ChEBI" id="CHEBI:456215"/>
        <dbReference type="EC" id="6.1.1.7"/>
    </reaction>
</comment>
<dbReference type="Proteomes" id="UP000751224">
    <property type="component" value="Unassembled WGS sequence"/>
</dbReference>
<dbReference type="FunFam" id="3.30.930.10:FF:000046">
    <property type="entry name" value="Alanine--tRNA ligase"/>
    <property type="match status" value="1"/>
</dbReference>
<dbReference type="EC" id="6.1.1.7" evidence="14"/>
<accession>A0A943I6P0</accession>
<keyword evidence="2 14" id="KW-0963">Cytoplasm</keyword>
<dbReference type="PANTHER" id="PTHR11777:SF9">
    <property type="entry name" value="ALANINE--TRNA LIGASE, CYTOPLASMIC"/>
    <property type="match status" value="1"/>
</dbReference>
<dbReference type="InterPro" id="IPR018164">
    <property type="entry name" value="Ala-tRNA-synth_IIc_N"/>
</dbReference>
<evidence type="ECO:0000256" key="11">
    <source>
        <dbReference type="ARBA" id="ARBA00023146"/>
    </source>
</evidence>
<organism evidence="17 18">
    <name type="scientific">Thomasclavelia spiroformis</name>
    <dbReference type="NCBI Taxonomy" id="29348"/>
    <lineage>
        <taxon>Bacteria</taxon>
        <taxon>Bacillati</taxon>
        <taxon>Bacillota</taxon>
        <taxon>Erysipelotrichia</taxon>
        <taxon>Erysipelotrichales</taxon>
        <taxon>Coprobacillaceae</taxon>
        <taxon>Thomasclavelia</taxon>
    </lineage>
</organism>
<feature type="binding site" evidence="14">
    <location>
        <position position="565"/>
    </location>
    <ligand>
        <name>Zn(2+)</name>
        <dbReference type="ChEBI" id="CHEBI:29105"/>
    </ligand>
</feature>
<keyword evidence="7 14" id="KW-0862">Zinc</keyword>
<dbReference type="FunFam" id="3.10.310.40:FF:000001">
    <property type="entry name" value="Alanine--tRNA ligase"/>
    <property type="match status" value="1"/>
</dbReference>
<dbReference type="InterPro" id="IPR023033">
    <property type="entry name" value="Ala_tRNA_ligase_euk/bac"/>
</dbReference>
<dbReference type="Gene3D" id="3.30.930.10">
    <property type="entry name" value="Bira Bifunctional Protein, Domain 2"/>
    <property type="match status" value="1"/>
</dbReference>
<evidence type="ECO:0000313" key="17">
    <source>
        <dbReference type="EMBL" id="MBS5588730.1"/>
    </source>
</evidence>
<dbReference type="PRINTS" id="PR00980">
    <property type="entry name" value="TRNASYNTHALA"/>
</dbReference>
<dbReference type="InterPro" id="IPR018162">
    <property type="entry name" value="Ala-tRNA-ligase_IIc_anticod-bd"/>
</dbReference>
<keyword evidence="3 14" id="KW-0820">tRNA-binding</keyword>
<dbReference type="GO" id="GO:0004813">
    <property type="term" value="F:alanine-tRNA ligase activity"/>
    <property type="evidence" value="ECO:0007669"/>
    <property type="project" value="UniProtKB-UniRule"/>
</dbReference>
<keyword evidence="8 14" id="KW-0067">ATP-binding</keyword>
<evidence type="ECO:0000256" key="1">
    <source>
        <dbReference type="ARBA" id="ARBA00008226"/>
    </source>
</evidence>
<keyword evidence="11 14" id="KW-0030">Aminoacyl-tRNA synthetase</keyword>
<dbReference type="FunFam" id="3.30.54.20:FF:000001">
    <property type="entry name" value="Alanine--tRNA ligase"/>
    <property type="match status" value="1"/>
</dbReference>
<dbReference type="GO" id="GO:0002161">
    <property type="term" value="F:aminoacyl-tRNA deacylase activity"/>
    <property type="evidence" value="ECO:0007669"/>
    <property type="project" value="TreeGrafter"/>
</dbReference>
<dbReference type="PROSITE" id="PS50860">
    <property type="entry name" value="AA_TRNA_LIGASE_II_ALA"/>
    <property type="match status" value="1"/>
</dbReference>
<keyword evidence="4 14" id="KW-0436">Ligase</keyword>
<evidence type="ECO:0000256" key="13">
    <source>
        <dbReference type="ARBA" id="ARBA00048300"/>
    </source>
</evidence>
<keyword evidence="10 14" id="KW-0648">Protein biosynthesis</keyword>
<evidence type="ECO:0000256" key="8">
    <source>
        <dbReference type="ARBA" id="ARBA00022840"/>
    </source>
</evidence>
<feature type="coiled-coil region" evidence="15">
    <location>
        <begin position="723"/>
        <end position="757"/>
    </location>
</feature>
<evidence type="ECO:0000256" key="5">
    <source>
        <dbReference type="ARBA" id="ARBA00022723"/>
    </source>
</evidence>
<sequence>MKQLTGNQVRKMFLDFFESKGHKVEPSHSLIPNDDPTLLWINAGVAALKKYFDGTIKPENPRITNAQKSIRTNDIENVGKTARHHTFFEMLGNFSIGDYFKKEAIDFAWELLTDEKWFAFDKDKLYITVHDHDEEAYNYWVDVIGVDPSHMLKTPGNFWEIGEGPCGPDSEIFYDRGEKYDPEGLGIKLFYEELENDRYIEIWNLVFSQYNSQEGVDRNDYEELPQKNIDTGMGLERITSIIQDGETNFDTDFFLPIIHEAEKLANVSYQENKMAYRVIADHIRTVTFALADGALFDNAGRGYVLRRILRRAVRYGKQIGIEKAFMYNLVGVVSEIMKEFYDYLPEKVSYISDLVKKEEEAFHKTLSNGEKLLSGLIKKNSDGIISGKDAFKLYDTYGFPFELTLEIAQESNLKVDEEGFKEELKLQQMRSRGARVDNESMTSQKPDLMAFDLPSTFEYDPTNIRGVVIGLFKDGVKTDQLDDYGEIVFDVTTFYAEMGGQCADTGIIYNDECKAKVVNVLKAPNQQHLHFVELESGNIKVGDVLTLEIDKEKRSKITANHTATHILQAALKEVIGSHINQAGSYVDDSRLRFDFTHFEKITNEQLKAVEQKVNDVIFKGIDVEIANMSKEEALASGAMALFDEKYGDTVRVVSVGDYSKELCGGCHVTNSSNIGLFKIETEESVGSGIRRIEAVTGKVAYEALVLEKETVDTISSVLKLKNRKEVVNKVTSLTEELNAVKKEVEALNSKLNALNAANRMNDIQDINGVKVLFVEEDMESNKAKQLAFDLRDKIDSGIVILVSKFEEKCSYFVGVSKDYVASGIKAGDVVKKINAIVDGRGGGKPDFAQGGCPINEKIGGIKDELKNFF</sequence>
<dbReference type="Pfam" id="PF01411">
    <property type="entry name" value="tRNA-synt_2c"/>
    <property type="match status" value="1"/>
</dbReference>
<evidence type="ECO:0000256" key="2">
    <source>
        <dbReference type="ARBA" id="ARBA00022490"/>
    </source>
</evidence>
<dbReference type="RefSeq" id="WP_303887632.1">
    <property type="nucleotide sequence ID" value="NZ_JAGZCC010000048.1"/>
</dbReference>
<dbReference type="Pfam" id="PF07973">
    <property type="entry name" value="tRNA_SAD"/>
    <property type="match status" value="1"/>
</dbReference>
<dbReference type="InterPro" id="IPR050058">
    <property type="entry name" value="Ala-tRNA_ligase"/>
</dbReference>
<evidence type="ECO:0000256" key="9">
    <source>
        <dbReference type="ARBA" id="ARBA00022884"/>
    </source>
</evidence>
<comment type="caution">
    <text evidence="17">The sequence shown here is derived from an EMBL/GenBank/DDBJ whole genome shotgun (WGS) entry which is preliminary data.</text>
</comment>
<reference evidence="17" key="1">
    <citation type="submission" date="2021-02" db="EMBL/GenBank/DDBJ databases">
        <title>Infant gut strain persistence is associated with maternal origin, phylogeny, and functional potential including surface adhesion and iron acquisition.</title>
        <authorList>
            <person name="Lou Y.C."/>
        </authorList>
    </citation>
    <scope>NUCLEOTIDE SEQUENCE</scope>
    <source>
        <strain evidence="17">L3_108_000G1_dasL3_108_000G1_metabat.metabat.11</strain>
    </source>
</reference>
<dbReference type="FunFam" id="3.30.980.10:FF:000004">
    <property type="entry name" value="Alanine--tRNA ligase, cytoplasmic"/>
    <property type="match status" value="1"/>
</dbReference>
<comment type="domain">
    <text evidence="14">Consists of three domains; the N-terminal catalytic domain, the editing domain and the C-terminal C-Ala domain. The editing domain removes incorrectly charged amino acids, while the C-Ala domain, along with tRNA(Ala), serves as a bridge to cooperatively bring together the editing and aminoacylation centers thus stimulating deacylation of misacylated tRNAs.</text>
</comment>
<dbReference type="GO" id="GO:0016740">
    <property type="term" value="F:transferase activity"/>
    <property type="evidence" value="ECO:0007669"/>
    <property type="project" value="UniProtKB-ARBA"/>
</dbReference>
<comment type="subcellular location">
    <subcellularLocation>
        <location evidence="14">Cytoplasm</location>
    </subcellularLocation>
</comment>
<evidence type="ECO:0000259" key="16">
    <source>
        <dbReference type="PROSITE" id="PS50860"/>
    </source>
</evidence>
<name>A0A943I6P0_9FIRM</name>
<keyword evidence="6 14" id="KW-0547">Nucleotide-binding</keyword>
<evidence type="ECO:0000256" key="15">
    <source>
        <dbReference type="SAM" id="Coils"/>
    </source>
</evidence>
<dbReference type="CDD" id="cd00673">
    <property type="entry name" value="AlaRS_core"/>
    <property type="match status" value="1"/>
</dbReference>
<comment type="similarity">
    <text evidence="1 14">Belongs to the class-II aminoacyl-tRNA synthetase family.</text>
</comment>
<keyword evidence="5 14" id="KW-0479">Metal-binding</keyword>
<keyword evidence="15" id="KW-0175">Coiled coil</keyword>
<dbReference type="Pfam" id="PF02272">
    <property type="entry name" value="DHHA1"/>
    <property type="match status" value="1"/>
</dbReference>
<dbReference type="InterPro" id="IPR012947">
    <property type="entry name" value="tRNA_SAD"/>
</dbReference>
<dbReference type="InterPro" id="IPR018163">
    <property type="entry name" value="Thr/Ala-tRNA-synth_IIc_edit"/>
</dbReference>
<dbReference type="GO" id="GO:0008270">
    <property type="term" value="F:zinc ion binding"/>
    <property type="evidence" value="ECO:0007669"/>
    <property type="project" value="UniProtKB-UniRule"/>
</dbReference>
<dbReference type="GO" id="GO:0140096">
    <property type="term" value="F:catalytic activity, acting on a protein"/>
    <property type="evidence" value="ECO:0007669"/>
    <property type="project" value="UniProtKB-ARBA"/>
</dbReference>
<dbReference type="InterPro" id="IPR018165">
    <property type="entry name" value="Ala-tRNA-synth_IIc_core"/>
</dbReference>
<comment type="cofactor">
    <cofactor evidence="14">
        <name>Zn(2+)</name>
        <dbReference type="ChEBI" id="CHEBI:29105"/>
    </cofactor>
    <text evidence="14">Binds 1 zinc ion per subunit.</text>
</comment>
<evidence type="ECO:0000313" key="18">
    <source>
        <dbReference type="Proteomes" id="UP000751224"/>
    </source>
</evidence>
<evidence type="ECO:0000256" key="3">
    <source>
        <dbReference type="ARBA" id="ARBA00022555"/>
    </source>
</evidence>
<dbReference type="InterPro" id="IPR003156">
    <property type="entry name" value="DHHA1_dom"/>
</dbReference>
<dbReference type="Gene3D" id="3.10.310.40">
    <property type="match status" value="1"/>
</dbReference>
<dbReference type="HAMAP" id="MF_00036_B">
    <property type="entry name" value="Ala_tRNA_synth_B"/>
    <property type="match status" value="1"/>
</dbReference>
<evidence type="ECO:0000256" key="14">
    <source>
        <dbReference type="HAMAP-Rule" id="MF_00036"/>
    </source>
</evidence>
<dbReference type="GO" id="GO:0005829">
    <property type="term" value="C:cytosol"/>
    <property type="evidence" value="ECO:0007669"/>
    <property type="project" value="TreeGrafter"/>
</dbReference>
<dbReference type="GO" id="GO:0005524">
    <property type="term" value="F:ATP binding"/>
    <property type="evidence" value="ECO:0007669"/>
    <property type="project" value="UniProtKB-UniRule"/>
</dbReference>
<dbReference type="SUPFAM" id="SSF50447">
    <property type="entry name" value="Translation proteins"/>
    <property type="match status" value="1"/>
</dbReference>
<feature type="binding site" evidence="14">
    <location>
        <position position="667"/>
    </location>
    <ligand>
        <name>Zn(2+)</name>
        <dbReference type="ChEBI" id="CHEBI:29105"/>
    </ligand>
</feature>
<dbReference type="Gene3D" id="3.30.54.20">
    <property type="match status" value="1"/>
</dbReference>
<dbReference type="Gene3D" id="3.30.980.10">
    <property type="entry name" value="Threonyl-trna Synthetase, Chain A, domain 2"/>
    <property type="match status" value="1"/>
</dbReference>
<evidence type="ECO:0000256" key="4">
    <source>
        <dbReference type="ARBA" id="ARBA00022598"/>
    </source>
</evidence>
<dbReference type="SUPFAM" id="SSF55681">
    <property type="entry name" value="Class II aaRS and biotin synthetases"/>
    <property type="match status" value="1"/>
</dbReference>
<evidence type="ECO:0000256" key="6">
    <source>
        <dbReference type="ARBA" id="ARBA00022741"/>
    </source>
</evidence>
<dbReference type="SUPFAM" id="SSF101353">
    <property type="entry name" value="Putative anticodon-binding domain of alanyl-tRNA synthetase (AlaRS)"/>
    <property type="match status" value="1"/>
</dbReference>
<dbReference type="SUPFAM" id="SSF55186">
    <property type="entry name" value="ThrRS/AlaRS common domain"/>
    <property type="match status" value="1"/>
</dbReference>
<dbReference type="SMART" id="SM00863">
    <property type="entry name" value="tRNA_SAD"/>
    <property type="match status" value="1"/>
</dbReference>
<dbReference type="GO" id="GO:0006419">
    <property type="term" value="P:alanyl-tRNA aminoacylation"/>
    <property type="evidence" value="ECO:0007669"/>
    <property type="project" value="UniProtKB-UniRule"/>
</dbReference>
<dbReference type="Gene3D" id="2.40.30.130">
    <property type="match status" value="1"/>
</dbReference>
<feature type="binding site" evidence="14">
    <location>
        <position position="561"/>
    </location>
    <ligand>
        <name>Zn(2+)</name>
        <dbReference type="ChEBI" id="CHEBI:29105"/>
    </ligand>
</feature>
<dbReference type="GO" id="GO:0000049">
    <property type="term" value="F:tRNA binding"/>
    <property type="evidence" value="ECO:0007669"/>
    <property type="project" value="UniProtKB-KW"/>
</dbReference>
<dbReference type="AlphaFoldDB" id="A0A943I6P0"/>
<dbReference type="InterPro" id="IPR045864">
    <property type="entry name" value="aa-tRNA-synth_II/BPL/LPL"/>
</dbReference>
<dbReference type="PANTHER" id="PTHR11777">
    <property type="entry name" value="ALANYL-TRNA SYNTHETASE"/>
    <property type="match status" value="1"/>
</dbReference>
<feature type="domain" description="Alanyl-transfer RNA synthetases family profile" evidence="16">
    <location>
        <begin position="4"/>
        <end position="706"/>
    </location>
</feature>
<keyword evidence="9 14" id="KW-0694">RNA-binding</keyword>
<protein>
    <recommendedName>
        <fullName evidence="14">Alanine--tRNA ligase</fullName>
        <ecNumber evidence="14">6.1.1.7</ecNumber>
    </recommendedName>
    <alternativeName>
        <fullName evidence="14">Alanyl-tRNA synthetase</fullName>
        <shortName evidence="14">AlaRS</shortName>
    </alternativeName>
</protein>
<dbReference type="InterPro" id="IPR002318">
    <property type="entry name" value="Ala-tRNA-lgiase_IIc"/>
</dbReference>
<evidence type="ECO:0000256" key="12">
    <source>
        <dbReference type="ARBA" id="ARBA00024779"/>
    </source>
</evidence>
<feature type="binding site" evidence="14">
    <location>
        <position position="663"/>
    </location>
    <ligand>
        <name>Zn(2+)</name>
        <dbReference type="ChEBI" id="CHEBI:29105"/>
    </ligand>
</feature>
<comment type="function">
    <text evidence="12 14">Catalyzes the attachment of alanine to tRNA(Ala) in a two-step reaction: alanine is first activated by ATP to form Ala-AMP and then transferred to the acceptor end of tRNA(Ala). Also edits incorrectly charged Ser-tRNA(Ala) and Gly-tRNA(Ala) via its editing domain.</text>
</comment>
<dbReference type="EMBL" id="JAGZCC010000048">
    <property type="protein sequence ID" value="MBS5588730.1"/>
    <property type="molecule type" value="Genomic_DNA"/>
</dbReference>